<dbReference type="InterPro" id="IPR019734">
    <property type="entry name" value="TPR_rpt"/>
</dbReference>
<protein>
    <recommendedName>
        <fullName evidence="6">Tetratricopeptide repeat protein</fullName>
    </recommendedName>
</protein>
<sequence>MVRDTSLRHARRSVAEGEQRLERGDIAGAERSFWEALAALPESPPSDLSDAPAAGPDTGPGTGPEARPEADPEAAALLAAARVGLGRAALAAAEPGRAVPHLRAARQARPDSADAWYWSGCAAAHSGDHDAAEDHLTEAARREPGRARTLVQRAYVRVRLDRPEQALQDLRAAGRISPLDTDDQWLAALLALRSGEWRAAASALRRLLDQGPAERAPQALALLAFALERQGELPAALSAYERVLADGHRDDRVLLRHGLVAYRLSRYGDSLRSWTELSGRHPERARLRTLTAQATYASAAEPLRRKDFESAAELLVRSEPELTGQAHPPQNGASGAEGAASAAGASDAAGAREALERLDAALVELHLYAAWDAAAQREEGGRERARRHLGDAVWRRPDDVRALRALAALECHTGSHRQAAALWARALRLRPEDARARHGLALCRAHTGQEELAVRALAAAPRTDADAAPDVPSAQALAALHIRAGRWGEAAAVLEPLPPGDVRDALLAESAYRSGRDGGDDRTGVWRAAAHCRAGRADAARKALRHLGNGASVPPGAEAPYGADSPYGADGQQHRTEAPHRTNAPRTDTPRTNAPRTDAPRTDAPLPTTAPATAAGARPVRETGLLLRQAALNRTARAVAAPGDEADKLWGAASALLHAGRQLTPGLGGSSVLHAAVLLRGGRRDDALEVLGEAARHAPTDHRLTHPLAVTLLNTLNAAKGPTSEATWERCIATWTSVLHTDAFWRDLRTHAVRRYEESLPRSADESLRNSFRGYLETWLPEGAPGAHPRLLLHRETEAAEALAESGGFPLPRAAGGPPLVCGPLRIAELGLQERFGEFVAEQGAESTRARLRTWFSQLGVAHAQLVAGRPREALEALTDLRCPSCRGVRSRGRTRPGAGRVAVWKLRARPMACREGCGRFDEFNPAYAALPDKFRKLSDDAVALALDTLLTLGLNHLTDSEPDFAEVASCWREAMGRAQELGSVRETQGVIAEMALGRAETLHRAESLDAAVAVLETAHDLLDGDEKGRVQGQLAAALTDRGIIAANNDPQRLEQPAEDLRRAADLNPHLLRAQLNLGIVLRVLGSYRMRDRRLADALALLQEAIDRLNQTLRRSPGNEEVERLLEETLADMRGFL</sequence>
<feature type="region of interest" description="Disordered" evidence="3">
    <location>
        <begin position="1"/>
        <end position="71"/>
    </location>
</feature>
<dbReference type="Proteomes" id="UP000254425">
    <property type="component" value="Chromosome"/>
</dbReference>
<accession>A0A345XYN1</accession>
<evidence type="ECO:0000256" key="2">
    <source>
        <dbReference type="ARBA" id="ARBA00022803"/>
    </source>
</evidence>
<dbReference type="Gene3D" id="1.25.40.10">
    <property type="entry name" value="Tetratricopeptide repeat domain"/>
    <property type="match status" value="4"/>
</dbReference>
<feature type="compositionally biased region" description="Low complexity" evidence="3">
    <location>
        <begin position="602"/>
        <end position="618"/>
    </location>
</feature>
<dbReference type="InterPro" id="IPR051012">
    <property type="entry name" value="CellSynth/LPSAsmb/PSIAsmb"/>
</dbReference>
<gene>
    <name evidence="4" type="ORF">DVA86_33520</name>
</gene>
<evidence type="ECO:0008006" key="6">
    <source>
        <dbReference type="Google" id="ProtNLM"/>
    </source>
</evidence>
<dbReference type="InterPro" id="IPR011990">
    <property type="entry name" value="TPR-like_helical_dom_sf"/>
</dbReference>
<dbReference type="EMBL" id="CP031320">
    <property type="protein sequence ID" value="AXK36747.1"/>
    <property type="molecule type" value="Genomic_DNA"/>
</dbReference>
<evidence type="ECO:0000313" key="5">
    <source>
        <dbReference type="Proteomes" id="UP000254425"/>
    </source>
</evidence>
<evidence type="ECO:0000256" key="3">
    <source>
        <dbReference type="SAM" id="MobiDB-lite"/>
    </source>
</evidence>
<keyword evidence="1" id="KW-0677">Repeat</keyword>
<dbReference type="AlphaFoldDB" id="A0A345XYN1"/>
<feature type="compositionally biased region" description="Low complexity" evidence="3">
    <location>
        <begin position="50"/>
        <end position="65"/>
    </location>
</feature>
<feature type="compositionally biased region" description="Basic and acidic residues" evidence="3">
    <location>
        <begin position="1"/>
        <end position="25"/>
    </location>
</feature>
<dbReference type="KEGG" id="sarm:DVA86_33520"/>
<reference evidence="4 5" key="1">
    <citation type="submission" date="2018-07" db="EMBL/GenBank/DDBJ databases">
        <title>Draft genome of the type strain Streptomyces armeniacus ATCC 15676.</title>
        <authorList>
            <person name="Labana P."/>
            <person name="Gosse J.T."/>
            <person name="Boddy C.N."/>
        </authorList>
    </citation>
    <scope>NUCLEOTIDE SEQUENCE [LARGE SCALE GENOMIC DNA]</scope>
    <source>
        <strain evidence="4 5">ATCC 15676</strain>
    </source>
</reference>
<feature type="compositionally biased region" description="Low complexity" evidence="3">
    <location>
        <begin position="332"/>
        <end position="345"/>
    </location>
</feature>
<feature type="region of interest" description="Disordered" evidence="3">
    <location>
        <begin position="547"/>
        <end position="618"/>
    </location>
</feature>
<keyword evidence="2" id="KW-0802">TPR repeat</keyword>
<dbReference type="PANTHER" id="PTHR45586">
    <property type="entry name" value="TPR REPEAT-CONTAINING PROTEIN PA4667"/>
    <property type="match status" value="1"/>
</dbReference>
<name>A0A345XYN1_9ACTN</name>
<feature type="compositionally biased region" description="Polar residues" evidence="3">
    <location>
        <begin position="584"/>
        <end position="595"/>
    </location>
</feature>
<dbReference type="SMART" id="SM00028">
    <property type="entry name" value="TPR"/>
    <property type="match status" value="8"/>
</dbReference>
<dbReference type="RefSeq" id="WP_208883881.1">
    <property type="nucleotide sequence ID" value="NZ_CP031320.1"/>
</dbReference>
<evidence type="ECO:0000256" key="1">
    <source>
        <dbReference type="ARBA" id="ARBA00022737"/>
    </source>
</evidence>
<dbReference type="SUPFAM" id="SSF48452">
    <property type="entry name" value="TPR-like"/>
    <property type="match status" value="3"/>
</dbReference>
<proteinExistence type="predicted"/>
<dbReference type="Pfam" id="PF13432">
    <property type="entry name" value="TPR_16"/>
    <property type="match status" value="3"/>
</dbReference>
<feature type="region of interest" description="Disordered" evidence="3">
    <location>
        <begin position="321"/>
        <end position="345"/>
    </location>
</feature>
<organism evidence="4 5">
    <name type="scientific">Streptomyces armeniacus</name>
    <dbReference type="NCBI Taxonomy" id="83291"/>
    <lineage>
        <taxon>Bacteria</taxon>
        <taxon>Bacillati</taxon>
        <taxon>Actinomycetota</taxon>
        <taxon>Actinomycetes</taxon>
        <taxon>Kitasatosporales</taxon>
        <taxon>Streptomycetaceae</taxon>
        <taxon>Streptomyces</taxon>
    </lineage>
</organism>
<dbReference type="PANTHER" id="PTHR45586:SF1">
    <property type="entry name" value="LIPOPOLYSACCHARIDE ASSEMBLY PROTEIN B"/>
    <property type="match status" value="1"/>
</dbReference>
<keyword evidence="5" id="KW-1185">Reference proteome</keyword>
<evidence type="ECO:0000313" key="4">
    <source>
        <dbReference type="EMBL" id="AXK36747.1"/>
    </source>
</evidence>